<accession>A0A6J4M8R7</accession>
<feature type="non-terminal residue" evidence="2">
    <location>
        <position position="112"/>
    </location>
</feature>
<dbReference type="AlphaFoldDB" id="A0A6J4M8R7"/>
<proteinExistence type="predicted"/>
<feature type="region of interest" description="Disordered" evidence="1">
    <location>
        <begin position="79"/>
        <end position="112"/>
    </location>
</feature>
<organism evidence="2">
    <name type="scientific">uncultured Gemmatimonadota bacterium</name>
    <dbReference type="NCBI Taxonomy" id="203437"/>
    <lineage>
        <taxon>Bacteria</taxon>
        <taxon>Pseudomonadati</taxon>
        <taxon>Gemmatimonadota</taxon>
        <taxon>environmental samples</taxon>
    </lineage>
</organism>
<dbReference type="EMBL" id="CADCTW010000177">
    <property type="protein sequence ID" value="CAA9352964.1"/>
    <property type="molecule type" value="Genomic_DNA"/>
</dbReference>
<gene>
    <name evidence="2" type="ORF">AVDCRST_MAG68-3794</name>
</gene>
<feature type="compositionally biased region" description="Basic residues" evidence="1">
    <location>
        <begin position="79"/>
        <end position="101"/>
    </location>
</feature>
<feature type="non-terminal residue" evidence="2">
    <location>
        <position position="1"/>
    </location>
</feature>
<name>A0A6J4M8R7_9BACT</name>
<dbReference type="EC" id="6.3.4.5" evidence="2"/>
<protein>
    <submittedName>
        <fullName evidence="2">Argininosuccinate synthase</fullName>
        <ecNumber evidence="2">6.3.4.5</ecNumber>
    </submittedName>
</protein>
<sequence length="112" mass="12338">AGPPHAGPQGRPGPALRGPGVRGPLVDHRARRPVRAGGRDAAARHGRRAPQAVPRHPHGRWPHLALLPLRRALRHLWRGRRLQPGRRRRLHPPLRPPHARRRAEGPGSGTGL</sequence>
<evidence type="ECO:0000256" key="1">
    <source>
        <dbReference type="SAM" id="MobiDB-lite"/>
    </source>
</evidence>
<feature type="region of interest" description="Disordered" evidence="1">
    <location>
        <begin position="1"/>
        <end position="61"/>
    </location>
</feature>
<evidence type="ECO:0000313" key="2">
    <source>
        <dbReference type="EMBL" id="CAA9352964.1"/>
    </source>
</evidence>
<dbReference type="GO" id="GO:0004055">
    <property type="term" value="F:argininosuccinate synthase activity"/>
    <property type="evidence" value="ECO:0007669"/>
    <property type="project" value="UniProtKB-EC"/>
</dbReference>
<reference evidence="2" key="1">
    <citation type="submission" date="2020-02" db="EMBL/GenBank/DDBJ databases">
        <authorList>
            <person name="Meier V. D."/>
        </authorList>
    </citation>
    <scope>NUCLEOTIDE SEQUENCE</scope>
    <source>
        <strain evidence="2">AVDCRST_MAG68</strain>
    </source>
</reference>
<keyword evidence="2" id="KW-0436">Ligase</keyword>